<dbReference type="SMART" id="SM00490">
    <property type="entry name" value="HELICc"/>
    <property type="match status" value="1"/>
</dbReference>
<sequence>MYQLRDYQQEAVDATLNHFRSTDDSAVIVLPTGAGKSLVIAELCRLARQKVICLTHVKELVEQNHQKLTALGVDAGIYSAGLGRKDTQNKVSFASIQSIARGLEQHNEPLSLLIIDECHRIPKSEQGQYHAVIQHFKKLNPALKILGLTATPYRLDSGWIYQNHYWGFARETDNPFFKKCIYELPLRRLVKSGYLTEPKVFDAAVAHYDFSQLLSNEYNEYNEDQTPVEQQLNELVSKHPRVTKAICEQIEELAKNRLGVMIFASTVEHAKEIMGYLPAEHSQIVTGDTAITKRDQIIHDFKQQKIKYLVNVSVLTTGFDAPHVDVIALLRPTESVSLFQQMVGRGLRLHPNKQDCLILDYTNSGYDVFQPEIGSQKPNSKSQLVQVECPQCEHQNIFWGIKAADGTLVEHYGRRCQGLVETLDGEFQCDYRFVFKRCPYCNEENDIAARHCQHCHERLIDPDDILKKALNLKGHKVIRCQAISASINGNKLTVRYHDEDGEELKQTYNFDFTKGRDSFNQEFARRLGGGTTPVEFDKAEQVAPFIEHLPHPDFVIAEQTKRYWQVTQLLFDYQGPYRKANEVR</sequence>
<dbReference type="RefSeq" id="WP_067038348.1">
    <property type="nucleotide sequence ID" value="NZ_FLRA01000024.1"/>
</dbReference>
<gene>
    <name evidence="3" type="primary">hsdR</name>
    <name evidence="3" type="ORF">MGA5115_03251</name>
    <name evidence="4" type="ORF">MGA5116_01422</name>
</gene>
<dbReference type="Pfam" id="PF00271">
    <property type="entry name" value="Helicase_C"/>
    <property type="match status" value="1"/>
</dbReference>
<dbReference type="Pfam" id="PF04851">
    <property type="entry name" value="ResIII"/>
    <property type="match status" value="1"/>
</dbReference>
<dbReference type="SUPFAM" id="SSF52540">
    <property type="entry name" value="P-loop containing nucleoside triphosphate hydrolases"/>
    <property type="match status" value="1"/>
</dbReference>
<dbReference type="InterPro" id="IPR011332">
    <property type="entry name" value="Ribosomal_zn-bd"/>
</dbReference>
<dbReference type="Proteomes" id="UP000092840">
    <property type="component" value="Unassembled WGS sequence"/>
</dbReference>
<protein>
    <submittedName>
        <fullName evidence="3">Type-1 restriction enzyme R protein</fullName>
        <ecNumber evidence="3">3.1.21.3</ecNumber>
    </submittedName>
</protein>
<dbReference type="GO" id="GO:0003677">
    <property type="term" value="F:DNA binding"/>
    <property type="evidence" value="ECO:0007669"/>
    <property type="project" value="InterPro"/>
</dbReference>
<dbReference type="PANTHER" id="PTHR47396">
    <property type="entry name" value="TYPE I RESTRICTION ENZYME ECOKI R PROTEIN"/>
    <property type="match status" value="1"/>
</dbReference>
<keyword evidence="5" id="KW-1185">Reference proteome</keyword>
<dbReference type="InterPro" id="IPR001650">
    <property type="entry name" value="Helicase_C-like"/>
</dbReference>
<dbReference type="InterPro" id="IPR050742">
    <property type="entry name" value="Helicase_Restrict-Modif_Enz"/>
</dbReference>
<accession>A0A1C3JVK7</accession>
<dbReference type="SUPFAM" id="SSF57829">
    <property type="entry name" value="Zn-binding ribosomal proteins"/>
    <property type="match status" value="1"/>
</dbReference>
<feature type="domain" description="Helicase C-terminal" evidence="2">
    <location>
        <begin position="249"/>
        <end position="388"/>
    </location>
</feature>
<evidence type="ECO:0000259" key="1">
    <source>
        <dbReference type="PROSITE" id="PS51192"/>
    </source>
</evidence>
<dbReference type="Proteomes" id="UP000092871">
    <property type="component" value="Unassembled WGS sequence"/>
</dbReference>
<dbReference type="PANTHER" id="PTHR47396:SF1">
    <property type="entry name" value="ATP-DEPENDENT HELICASE IRC3-RELATED"/>
    <property type="match status" value="1"/>
</dbReference>
<keyword evidence="3" id="KW-0378">Hydrolase</keyword>
<evidence type="ECO:0000313" key="4">
    <source>
        <dbReference type="EMBL" id="SBT20835.1"/>
    </source>
</evidence>
<dbReference type="GO" id="GO:0005829">
    <property type="term" value="C:cytosol"/>
    <property type="evidence" value="ECO:0007669"/>
    <property type="project" value="TreeGrafter"/>
</dbReference>
<dbReference type="InterPro" id="IPR014001">
    <property type="entry name" value="Helicase_ATP-bd"/>
</dbReference>
<dbReference type="GO" id="GO:0006412">
    <property type="term" value="P:translation"/>
    <property type="evidence" value="ECO:0007669"/>
    <property type="project" value="InterPro"/>
</dbReference>
<evidence type="ECO:0000259" key="2">
    <source>
        <dbReference type="PROSITE" id="PS51194"/>
    </source>
</evidence>
<dbReference type="Gene3D" id="3.40.50.300">
    <property type="entry name" value="P-loop containing nucleotide triphosphate hydrolases"/>
    <property type="match status" value="2"/>
</dbReference>
<dbReference type="FunFam" id="3.40.50.300:FF:000794">
    <property type="entry name" value="ATP-dependent RNA helicase"/>
    <property type="match status" value="1"/>
</dbReference>
<dbReference type="EC" id="3.1.21.3" evidence="3"/>
<dbReference type="CDD" id="cd17926">
    <property type="entry name" value="DEXHc_RE"/>
    <property type="match status" value="1"/>
</dbReference>
<dbReference type="EMBL" id="FLRA01000024">
    <property type="protein sequence ID" value="SBT19090.1"/>
    <property type="molecule type" value="Genomic_DNA"/>
</dbReference>
<name>A0A1C3JVK7_9GAMM</name>
<dbReference type="InterPro" id="IPR006935">
    <property type="entry name" value="Helicase/UvrB_N"/>
</dbReference>
<dbReference type="AlphaFoldDB" id="A0A1C3JVK7"/>
<dbReference type="CDD" id="cd18799">
    <property type="entry name" value="SF2_C_EcoAI-like"/>
    <property type="match status" value="1"/>
</dbReference>
<dbReference type="PROSITE" id="PS51192">
    <property type="entry name" value="HELICASE_ATP_BIND_1"/>
    <property type="match status" value="1"/>
</dbReference>
<organism evidence="3 6">
    <name type="scientific">Marinomonas gallaica</name>
    <dbReference type="NCBI Taxonomy" id="1806667"/>
    <lineage>
        <taxon>Bacteria</taxon>
        <taxon>Pseudomonadati</taxon>
        <taxon>Pseudomonadota</taxon>
        <taxon>Gammaproteobacteria</taxon>
        <taxon>Oceanospirillales</taxon>
        <taxon>Oceanospirillaceae</taxon>
        <taxon>Marinomonas</taxon>
    </lineage>
</organism>
<evidence type="ECO:0000313" key="6">
    <source>
        <dbReference type="Proteomes" id="UP000092871"/>
    </source>
</evidence>
<dbReference type="PROSITE" id="PS51194">
    <property type="entry name" value="HELICASE_CTER"/>
    <property type="match status" value="1"/>
</dbReference>
<dbReference type="InterPro" id="IPR027417">
    <property type="entry name" value="P-loop_NTPase"/>
</dbReference>
<reference evidence="3 6" key="1">
    <citation type="submission" date="2016-06" db="EMBL/GenBank/DDBJ databases">
        <authorList>
            <person name="Kjaerup R.B."/>
            <person name="Dalgaard T.S."/>
            <person name="Juul-Madsen H.R."/>
        </authorList>
    </citation>
    <scope>NUCLEOTIDE SEQUENCE [LARGE SCALE GENOMIC DNA]</scope>
    <source>
        <strain evidence="3 6">CECT 5115</strain>
    </source>
</reference>
<feature type="domain" description="Helicase ATP-binding" evidence="1">
    <location>
        <begin position="17"/>
        <end position="152"/>
    </location>
</feature>
<proteinExistence type="predicted"/>
<dbReference type="GO" id="GO:0005524">
    <property type="term" value="F:ATP binding"/>
    <property type="evidence" value="ECO:0007669"/>
    <property type="project" value="InterPro"/>
</dbReference>
<dbReference type="GO" id="GO:0009035">
    <property type="term" value="F:type I site-specific deoxyribonuclease activity"/>
    <property type="evidence" value="ECO:0007669"/>
    <property type="project" value="UniProtKB-EC"/>
</dbReference>
<dbReference type="OrthoDB" id="9802848at2"/>
<dbReference type="EMBL" id="FLRB01000009">
    <property type="protein sequence ID" value="SBT20835.1"/>
    <property type="molecule type" value="Genomic_DNA"/>
</dbReference>
<evidence type="ECO:0000313" key="3">
    <source>
        <dbReference type="EMBL" id="SBT19090.1"/>
    </source>
</evidence>
<reference evidence="4 5" key="2">
    <citation type="submission" date="2016-06" db="EMBL/GenBank/DDBJ databases">
        <authorList>
            <person name="Rodrigo-Torres L."/>
            <person name="Arahal D.R."/>
        </authorList>
    </citation>
    <scope>NUCLEOTIDE SEQUENCE [LARGE SCALE GENOMIC DNA]</scope>
    <source>
        <strain evidence="4 5">CECT 5116</strain>
    </source>
</reference>
<dbReference type="SMART" id="SM00487">
    <property type="entry name" value="DEXDc"/>
    <property type="match status" value="1"/>
</dbReference>
<evidence type="ECO:0000313" key="5">
    <source>
        <dbReference type="Proteomes" id="UP000092840"/>
    </source>
</evidence>